<evidence type="ECO:0000313" key="1">
    <source>
        <dbReference type="EMBL" id="PXV88388.1"/>
    </source>
</evidence>
<reference evidence="1 2" key="1">
    <citation type="submission" date="2018-05" db="EMBL/GenBank/DDBJ databases">
        <title>Genomic Encyclopedia of Type Strains, Phase IV (KMG-IV): sequencing the most valuable type-strain genomes for metagenomic binning, comparative biology and taxonomic classification.</title>
        <authorList>
            <person name="Goeker M."/>
        </authorList>
    </citation>
    <scope>NUCLEOTIDE SEQUENCE [LARGE SCALE GENOMIC DNA]</scope>
    <source>
        <strain evidence="1 2">DSM 28816</strain>
    </source>
</reference>
<organism evidence="1 2">
    <name type="scientific">Lachnotalea glycerini</name>
    <dbReference type="NCBI Taxonomy" id="1763509"/>
    <lineage>
        <taxon>Bacteria</taxon>
        <taxon>Bacillati</taxon>
        <taxon>Bacillota</taxon>
        <taxon>Clostridia</taxon>
        <taxon>Lachnospirales</taxon>
        <taxon>Lachnospiraceae</taxon>
        <taxon>Lachnotalea</taxon>
    </lineage>
</organism>
<evidence type="ECO:0000313" key="2">
    <source>
        <dbReference type="Proteomes" id="UP000247523"/>
    </source>
</evidence>
<dbReference type="RefSeq" id="WP_110291387.1">
    <property type="nucleotide sequence ID" value="NZ_QICS01000008.1"/>
</dbReference>
<dbReference type="AlphaFoldDB" id="A0A318EM75"/>
<sequence length="67" mass="7512">MLDARIGDIVIMNNKYYVPKEKQGKEFEVVSEPWNLCGTMVVKLEGVRGGYAMDGLDLICRSESEGK</sequence>
<name>A0A318EM75_9FIRM</name>
<comment type="caution">
    <text evidence="1">The sequence shown here is derived from an EMBL/GenBank/DDBJ whole genome shotgun (WGS) entry which is preliminary data.</text>
</comment>
<gene>
    <name evidence="1" type="ORF">C8E03_108115</name>
</gene>
<dbReference type="EMBL" id="QICS01000008">
    <property type="protein sequence ID" value="PXV88388.1"/>
    <property type="molecule type" value="Genomic_DNA"/>
</dbReference>
<proteinExistence type="predicted"/>
<accession>A0A318EM75</accession>
<dbReference type="Proteomes" id="UP000247523">
    <property type="component" value="Unassembled WGS sequence"/>
</dbReference>
<protein>
    <submittedName>
        <fullName evidence="1">Uncharacterized protein</fullName>
    </submittedName>
</protein>